<sequence>MALRIQKILNTFNSYKIIMRCRSQRRTLGKPPGEARSLEERLNELNYKDPALHYKVNIGFALDKTHRRDVAAEHGKLLKKNRRNEELEKLSRNNALIIPLEEVEEEWSKTAAPYHLKNVAEHYGVYEHLFGDAYFYPLVTMNIDFINGDKMVPAYWGNVIKPEEAKSVPSVRFNSKPDSLWTLIMTTPDGHLSGENKEYCHWFVGNIKGNDINLGEVIMDYMQPLPLQGLGYLRYIFILYKQEEHIDYNELRNNTNTDSLDRRTFKTYEFYKKMQKKLTPAGLSFFTADWDDSVTNYFHKNLSSDSPKYTYDFPEHYYKKQIWFPLKQPFNLYLDRYRDQKEIAKEYLVKKLKNTDPFKAPPKPLLFPNAIPFKPGTPSWLKNEIRKERLGQARSKDYL</sequence>
<dbReference type="Pfam" id="PF01161">
    <property type="entry name" value="PBP"/>
    <property type="match status" value="1"/>
</dbReference>
<evidence type="ECO:0000256" key="3">
    <source>
        <dbReference type="ARBA" id="ARBA00022980"/>
    </source>
</evidence>
<comment type="similarity">
    <text evidence="7">Belongs to the phosphatidylethanolamine-binding protein family. Mitochondrion-specific ribosomal protein mL38 subfamily.</text>
</comment>
<organism evidence="10 11">
    <name type="scientific">Rhynocoris fuscipes</name>
    <dbReference type="NCBI Taxonomy" id="488301"/>
    <lineage>
        <taxon>Eukaryota</taxon>
        <taxon>Metazoa</taxon>
        <taxon>Ecdysozoa</taxon>
        <taxon>Arthropoda</taxon>
        <taxon>Hexapoda</taxon>
        <taxon>Insecta</taxon>
        <taxon>Pterygota</taxon>
        <taxon>Neoptera</taxon>
        <taxon>Paraneoptera</taxon>
        <taxon>Hemiptera</taxon>
        <taxon>Heteroptera</taxon>
        <taxon>Panheteroptera</taxon>
        <taxon>Cimicomorpha</taxon>
        <taxon>Reduviidae</taxon>
        <taxon>Harpactorinae</taxon>
        <taxon>Harpactorini</taxon>
        <taxon>Rhynocoris</taxon>
    </lineage>
</organism>
<evidence type="ECO:0000256" key="2">
    <source>
        <dbReference type="ARBA" id="ARBA00022946"/>
    </source>
</evidence>
<dbReference type="InterPro" id="IPR008914">
    <property type="entry name" value="PEBP"/>
</dbReference>
<proteinExistence type="inferred from homology"/>
<dbReference type="Proteomes" id="UP001461498">
    <property type="component" value="Unassembled WGS sequence"/>
</dbReference>
<dbReference type="GO" id="GO:0005743">
    <property type="term" value="C:mitochondrial inner membrane"/>
    <property type="evidence" value="ECO:0007669"/>
    <property type="project" value="UniProtKB-ARBA"/>
</dbReference>
<dbReference type="AlphaFoldDB" id="A0AAW1CPE7"/>
<dbReference type="InterPro" id="IPR036610">
    <property type="entry name" value="PEBP-like_sf"/>
</dbReference>
<name>A0AAW1CPE7_9HEMI</name>
<comment type="subcellular location">
    <subcellularLocation>
        <location evidence="1">Mitochondrion</location>
    </subcellularLocation>
</comment>
<reference evidence="10 11" key="1">
    <citation type="submission" date="2022-12" db="EMBL/GenBank/DDBJ databases">
        <title>Chromosome-level genome assembly of true bugs.</title>
        <authorList>
            <person name="Ma L."/>
            <person name="Li H."/>
        </authorList>
    </citation>
    <scope>NUCLEOTIDE SEQUENCE [LARGE SCALE GENOMIC DNA]</scope>
    <source>
        <strain evidence="10">Lab_2022b</strain>
    </source>
</reference>
<dbReference type="CDD" id="cd00866">
    <property type="entry name" value="PEBP_euk"/>
    <property type="match status" value="1"/>
</dbReference>
<evidence type="ECO:0000256" key="6">
    <source>
        <dbReference type="ARBA" id="ARBA00023274"/>
    </source>
</evidence>
<protein>
    <recommendedName>
        <fullName evidence="8">Large ribosomal subunit protein mL38</fullName>
    </recommendedName>
    <alternativeName>
        <fullName evidence="9">39S ribosomal protein L38, mitochondrial</fullName>
    </alternativeName>
</protein>
<evidence type="ECO:0000256" key="4">
    <source>
        <dbReference type="ARBA" id="ARBA00023054"/>
    </source>
</evidence>
<evidence type="ECO:0000313" key="10">
    <source>
        <dbReference type="EMBL" id="KAK9500449.1"/>
    </source>
</evidence>
<evidence type="ECO:0000256" key="1">
    <source>
        <dbReference type="ARBA" id="ARBA00004173"/>
    </source>
</evidence>
<accession>A0AAW1CPE7</accession>
<dbReference type="GO" id="GO:0005762">
    <property type="term" value="C:mitochondrial large ribosomal subunit"/>
    <property type="evidence" value="ECO:0007669"/>
    <property type="project" value="TreeGrafter"/>
</dbReference>
<comment type="caution">
    <text evidence="10">The sequence shown here is derived from an EMBL/GenBank/DDBJ whole genome shotgun (WGS) entry which is preliminary data.</text>
</comment>
<evidence type="ECO:0000256" key="7">
    <source>
        <dbReference type="ARBA" id="ARBA00038016"/>
    </source>
</evidence>
<dbReference type="SUPFAM" id="SSF49777">
    <property type="entry name" value="PEBP-like"/>
    <property type="match status" value="1"/>
</dbReference>
<keyword evidence="11" id="KW-1185">Reference proteome</keyword>
<evidence type="ECO:0000256" key="5">
    <source>
        <dbReference type="ARBA" id="ARBA00023128"/>
    </source>
</evidence>
<keyword evidence="2" id="KW-0809">Transit peptide</keyword>
<evidence type="ECO:0000313" key="11">
    <source>
        <dbReference type="Proteomes" id="UP001461498"/>
    </source>
</evidence>
<dbReference type="Gene3D" id="3.90.280.10">
    <property type="entry name" value="PEBP-like"/>
    <property type="match status" value="1"/>
</dbReference>
<dbReference type="PANTHER" id="PTHR11362:SF133">
    <property type="entry name" value="LARGE RIBOSOMAL SUBUNIT PROTEIN ML38"/>
    <property type="match status" value="1"/>
</dbReference>
<evidence type="ECO:0000256" key="9">
    <source>
        <dbReference type="ARBA" id="ARBA00041206"/>
    </source>
</evidence>
<keyword evidence="4" id="KW-0175">Coiled coil</keyword>
<dbReference type="InterPro" id="IPR035810">
    <property type="entry name" value="PEBP_euk"/>
</dbReference>
<keyword evidence="6" id="KW-0687">Ribonucleoprotein</keyword>
<dbReference type="FunFam" id="3.90.280.10:FF:000002">
    <property type="entry name" value="39S ribosomal protein L38, mitochondrial"/>
    <property type="match status" value="1"/>
</dbReference>
<keyword evidence="5" id="KW-0496">Mitochondrion</keyword>
<gene>
    <name evidence="10" type="ORF">O3M35_001709</name>
</gene>
<dbReference type="PANTHER" id="PTHR11362">
    <property type="entry name" value="PHOSPHATIDYLETHANOLAMINE-BINDING PROTEIN"/>
    <property type="match status" value="1"/>
</dbReference>
<dbReference type="EMBL" id="JAPXFL010000010">
    <property type="protein sequence ID" value="KAK9500449.1"/>
    <property type="molecule type" value="Genomic_DNA"/>
</dbReference>
<keyword evidence="3" id="KW-0689">Ribosomal protein</keyword>
<evidence type="ECO:0000256" key="8">
    <source>
        <dbReference type="ARBA" id="ARBA00039444"/>
    </source>
</evidence>